<dbReference type="AlphaFoldDB" id="A0A225V8D4"/>
<name>A0A225V8D4_9STRA</name>
<dbReference type="Proteomes" id="UP000198211">
    <property type="component" value="Unassembled WGS sequence"/>
</dbReference>
<organism evidence="1 2">
    <name type="scientific">Phytophthora megakarya</name>
    <dbReference type="NCBI Taxonomy" id="4795"/>
    <lineage>
        <taxon>Eukaryota</taxon>
        <taxon>Sar</taxon>
        <taxon>Stramenopiles</taxon>
        <taxon>Oomycota</taxon>
        <taxon>Peronosporomycetes</taxon>
        <taxon>Peronosporales</taxon>
        <taxon>Peronosporaceae</taxon>
        <taxon>Phytophthora</taxon>
    </lineage>
</organism>
<comment type="caution">
    <text evidence="1">The sequence shown here is derived from an EMBL/GenBank/DDBJ whole genome shotgun (WGS) entry which is preliminary data.</text>
</comment>
<keyword evidence="2" id="KW-1185">Reference proteome</keyword>
<protein>
    <recommendedName>
        <fullName evidence="3">Reverse transcriptase</fullName>
    </recommendedName>
</protein>
<evidence type="ECO:0008006" key="3">
    <source>
        <dbReference type="Google" id="ProtNLM"/>
    </source>
</evidence>
<evidence type="ECO:0000313" key="1">
    <source>
        <dbReference type="EMBL" id="OWZ00700.1"/>
    </source>
</evidence>
<dbReference type="EMBL" id="NBNE01007399">
    <property type="protein sequence ID" value="OWZ00700.1"/>
    <property type="molecule type" value="Genomic_DNA"/>
</dbReference>
<proteinExistence type="predicted"/>
<dbReference type="OrthoDB" id="125412at2759"/>
<evidence type="ECO:0000313" key="2">
    <source>
        <dbReference type="Proteomes" id="UP000198211"/>
    </source>
</evidence>
<reference evidence="2" key="1">
    <citation type="submission" date="2017-03" db="EMBL/GenBank/DDBJ databases">
        <title>Phytopthora megakarya and P. palmivora, two closely related causual agents of cacao black pod achieved similar genome size and gene model numbers by different mechanisms.</title>
        <authorList>
            <person name="Ali S."/>
            <person name="Shao J."/>
            <person name="Larry D.J."/>
            <person name="Kronmiller B."/>
            <person name="Shen D."/>
            <person name="Strem M.D."/>
            <person name="Melnick R.L."/>
            <person name="Guiltinan M.J."/>
            <person name="Tyler B.M."/>
            <person name="Meinhardt L.W."/>
            <person name="Bailey B.A."/>
        </authorList>
    </citation>
    <scope>NUCLEOTIDE SEQUENCE [LARGE SCALE GENOMIC DNA]</scope>
    <source>
        <strain evidence="2">zdho120</strain>
    </source>
</reference>
<sequence length="86" mass="9693">MSTPEDERRLREILKYHRAIFLGHGNAVPAPARGVTCDLDVGEANPVAQRPRSVAPHLSIKGYELLKKRWKPDSSNTQNHHGHHLL</sequence>
<gene>
    <name evidence="1" type="ORF">PHMEG_00028052</name>
</gene>
<accession>A0A225V8D4</accession>